<gene>
    <name evidence="1" type="ORF">BJX68DRAFT_73797</name>
</gene>
<protein>
    <recommendedName>
        <fullName evidence="3">C2H2-type domain-containing protein</fullName>
    </recommendedName>
</protein>
<organism evidence="1 2">
    <name type="scientific">Aspergillus pseudodeflectus</name>
    <dbReference type="NCBI Taxonomy" id="176178"/>
    <lineage>
        <taxon>Eukaryota</taxon>
        <taxon>Fungi</taxon>
        <taxon>Dikarya</taxon>
        <taxon>Ascomycota</taxon>
        <taxon>Pezizomycotina</taxon>
        <taxon>Eurotiomycetes</taxon>
        <taxon>Eurotiomycetidae</taxon>
        <taxon>Eurotiales</taxon>
        <taxon>Aspergillaceae</taxon>
        <taxon>Aspergillus</taxon>
        <taxon>Aspergillus subgen. Nidulantes</taxon>
    </lineage>
</organism>
<sequence>MPNLTHAYYTVAEGRHFLDYLHCEYYGVCQKVRCRPTHARFTSRHSHDVHVRPIQCASFGPSSYKLLL</sequence>
<dbReference type="EMBL" id="JBFXLR010000019">
    <property type="protein sequence ID" value="KAL2850865.1"/>
    <property type="molecule type" value="Genomic_DNA"/>
</dbReference>
<dbReference type="Proteomes" id="UP001610444">
    <property type="component" value="Unassembled WGS sequence"/>
</dbReference>
<evidence type="ECO:0008006" key="3">
    <source>
        <dbReference type="Google" id="ProtNLM"/>
    </source>
</evidence>
<reference evidence="1 2" key="1">
    <citation type="submission" date="2024-07" db="EMBL/GenBank/DDBJ databases">
        <title>Section-level genome sequencing and comparative genomics of Aspergillus sections Usti and Cavernicolus.</title>
        <authorList>
            <consortium name="Lawrence Berkeley National Laboratory"/>
            <person name="Nybo J.L."/>
            <person name="Vesth T.C."/>
            <person name="Theobald S."/>
            <person name="Frisvad J.C."/>
            <person name="Larsen T.O."/>
            <person name="Kjaerboelling I."/>
            <person name="Rothschild-Mancinelli K."/>
            <person name="Lyhne E.K."/>
            <person name="Kogle M.E."/>
            <person name="Barry K."/>
            <person name="Clum A."/>
            <person name="Na H."/>
            <person name="Ledsgaard L."/>
            <person name="Lin J."/>
            <person name="Lipzen A."/>
            <person name="Kuo A."/>
            <person name="Riley R."/>
            <person name="Mondo S."/>
            <person name="LaButti K."/>
            <person name="Haridas S."/>
            <person name="Pangalinan J."/>
            <person name="Salamov A.A."/>
            <person name="Simmons B.A."/>
            <person name="Magnuson J.K."/>
            <person name="Chen J."/>
            <person name="Drula E."/>
            <person name="Henrissat B."/>
            <person name="Wiebenga A."/>
            <person name="Lubbers R.J."/>
            <person name="Gomes A.C."/>
            <person name="Macurrencykelacurrency M.R."/>
            <person name="Stajich J."/>
            <person name="Grigoriev I.V."/>
            <person name="Mortensen U.H."/>
            <person name="De vries R.P."/>
            <person name="Baker S.E."/>
            <person name="Andersen M.R."/>
        </authorList>
    </citation>
    <scope>NUCLEOTIDE SEQUENCE [LARGE SCALE GENOMIC DNA]</scope>
    <source>
        <strain evidence="1 2">CBS 756.74</strain>
    </source>
</reference>
<proteinExistence type="predicted"/>
<dbReference type="RefSeq" id="XP_070899508.1">
    <property type="nucleotide sequence ID" value="XM_071049684.1"/>
</dbReference>
<dbReference type="GeneID" id="98164848"/>
<comment type="caution">
    <text evidence="1">The sequence shown here is derived from an EMBL/GenBank/DDBJ whole genome shotgun (WGS) entry which is preliminary data.</text>
</comment>
<accession>A0ABR4KF12</accession>
<evidence type="ECO:0000313" key="1">
    <source>
        <dbReference type="EMBL" id="KAL2850865.1"/>
    </source>
</evidence>
<keyword evidence="2" id="KW-1185">Reference proteome</keyword>
<name>A0ABR4KF12_9EURO</name>
<evidence type="ECO:0000313" key="2">
    <source>
        <dbReference type="Proteomes" id="UP001610444"/>
    </source>
</evidence>